<feature type="domain" description="DUF7730" evidence="1">
    <location>
        <begin position="11"/>
        <end position="176"/>
    </location>
</feature>
<accession>A0A8K0W5U4</accession>
<dbReference type="PANTHER" id="PTHR38790:SF9">
    <property type="entry name" value="F-BOX DOMAIN-CONTAINING PROTEIN"/>
    <property type="match status" value="1"/>
</dbReference>
<dbReference type="OrthoDB" id="5420711at2759"/>
<dbReference type="AlphaFoldDB" id="A0A8K0W5U4"/>
<dbReference type="EMBL" id="JAGMVJ010000001">
    <property type="protein sequence ID" value="KAH7095575.1"/>
    <property type="molecule type" value="Genomic_DNA"/>
</dbReference>
<evidence type="ECO:0000313" key="3">
    <source>
        <dbReference type="Proteomes" id="UP000813461"/>
    </source>
</evidence>
<keyword evidence="3" id="KW-1185">Reference proteome</keyword>
<organism evidence="2 3">
    <name type="scientific">Paraphoma chrysanthemicola</name>
    <dbReference type="NCBI Taxonomy" id="798071"/>
    <lineage>
        <taxon>Eukaryota</taxon>
        <taxon>Fungi</taxon>
        <taxon>Dikarya</taxon>
        <taxon>Ascomycota</taxon>
        <taxon>Pezizomycotina</taxon>
        <taxon>Dothideomycetes</taxon>
        <taxon>Pleosporomycetidae</taxon>
        <taxon>Pleosporales</taxon>
        <taxon>Pleosporineae</taxon>
        <taxon>Phaeosphaeriaceae</taxon>
        <taxon>Paraphoma</taxon>
    </lineage>
</organism>
<evidence type="ECO:0000259" key="1">
    <source>
        <dbReference type="Pfam" id="PF24864"/>
    </source>
</evidence>
<dbReference type="InterPro" id="IPR056632">
    <property type="entry name" value="DUF7730"/>
</dbReference>
<name>A0A8K0W5U4_9PLEO</name>
<dbReference type="PANTHER" id="PTHR38790">
    <property type="entry name" value="2EXR DOMAIN-CONTAINING PROTEIN-RELATED"/>
    <property type="match status" value="1"/>
</dbReference>
<evidence type="ECO:0000313" key="2">
    <source>
        <dbReference type="EMBL" id="KAH7095575.1"/>
    </source>
</evidence>
<sequence>MDAAGQHPPTQPSRLLKLPRELRDIIYAYVFDREVISIESAVTKVVYSHTSSRPRTYLTNDRAPSYANELRKEYPLRAATLHRRIGSVPAFDVGFDSYGTPNTVYMTYQLAKDVQEDGVSVALLQVCKQANIEASSVFYGRSTFSFTSDFRIPCAFAFLCDRPASSLLQIRSLELALMEYCNMAGTSQAHFPVIRRSTDCLVLQYAYQYFTELCTLLSTPRVHLRELYLTVETTGRRISDSPTTLEEILDYEKRTTHMCSHGVPSWLDPLLNIKDIEFIRVCWISNQPRAQRMTEAVTLMREHMIFKSTPDKTSSQHTEYEDRILPLRFRMVRYDDRPSWSDWMHVILKDEDFAEEGEQACESCMTNKQHWVPNHIRKALEEYSRAYICCCQLNSV</sequence>
<dbReference type="Pfam" id="PF24864">
    <property type="entry name" value="DUF7730"/>
    <property type="match status" value="1"/>
</dbReference>
<dbReference type="Proteomes" id="UP000813461">
    <property type="component" value="Unassembled WGS sequence"/>
</dbReference>
<gene>
    <name evidence="2" type="ORF">FB567DRAFT_512898</name>
</gene>
<reference evidence="2" key="1">
    <citation type="journal article" date="2021" name="Nat. Commun.">
        <title>Genetic determinants of endophytism in the Arabidopsis root mycobiome.</title>
        <authorList>
            <person name="Mesny F."/>
            <person name="Miyauchi S."/>
            <person name="Thiergart T."/>
            <person name="Pickel B."/>
            <person name="Atanasova L."/>
            <person name="Karlsson M."/>
            <person name="Huettel B."/>
            <person name="Barry K.W."/>
            <person name="Haridas S."/>
            <person name="Chen C."/>
            <person name="Bauer D."/>
            <person name="Andreopoulos W."/>
            <person name="Pangilinan J."/>
            <person name="LaButti K."/>
            <person name="Riley R."/>
            <person name="Lipzen A."/>
            <person name="Clum A."/>
            <person name="Drula E."/>
            <person name="Henrissat B."/>
            <person name="Kohler A."/>
            <person name="Grigoriev I.V."/>
            <person name="Martin F.M."/>
            <person name="Hacquard S."/>
        </authorList>
    </citation>
    <scope>NUCLEOTIDE SEQUENCE</scope>
    <source>
        <strain evidence="2">MPI-SDFR-AT-0120</strain>
    </source>
</reference>
<comment type="caution">
    <text evidence="2">The sequence shown here is derived from an EMBL/GenBank/DDBJ whole genome shotgun (WGS) entry which is preliminary data.</text>
</comment>
<proteinExistence type="predicted"/>
<protein>
    <recommendedName>
        <fullName evidence="1">DUF7730 domain-containing protein</fullName>
    </recommendedName>
</protein>